<organism evidence="7 8">
    <name type="scientific">Leptospira hartskeerlii</name>
    <dbReference type="NCBI Taxonomy" id="2023177"/>
    <lineage>
        <taxon>Bacteria</taxon>
        <taxon>Pseudomonadati</taxon>
        <taxon>Spirochaetota</taxon>
        <taxon>Spirochaetia</taxon>
        <taxon>Leptospirales</taxon>
        <taxon>Leptospiraceae</taxon>
        <taxon>Leptospira</taxon>
    </lineage>
</organism>
<keyword evidence="8" id="KW-1185">Reference proteome</keyword>
<dbReference type="HAMAP" id="MF_00735">
    <property type="entry name" value="Methyltr_PrmA"/>
    <property type="match status" value="1"/>
</dbReference>
<comment type="similarity">
    <text evidence="1 6">Belongs to the methyltransferase superfamily. PrmA family.</text>
</comment>
<feature type="binding site" evidence="6">
    <location>
        <position position="193"/>
    </location>
    <ligand>
        <name>S-adenosyl-L-methionine</name>
        <dbReference type="ChEBI" id="CHEBI:59789"/>
    </ligand>
</feature>
<dbReference type="PANTHER" id="PTHR43648:SF1">
    <property type="entry name" value="ELECTRON TRANSFER FLAVOPROTEIN BETA SUBUNIT LYSINE METHYLTRANSFERASE"/>
    <property type="match status" value="1"/>
</dbReference>
<dbReference type="InterPro" id="IPR029063">
    <property type="entry name" value="SAM-dependent_MTases_sf"/>
</dbReference>
<dbReference type="Gene3D" id="3.40.50.150">
    <property type="entry name" value="Vaccinia Virus protein VP39"/>
    <property type="match status" value="1"/>
</dbReference>
<dbReference type="InterPro" id="IPR050078">
    <property type="entry name" value="Ribosomal_L11_MeTrfase_PrmA"/>
</dbReference>
<name>A0A2M9XA28_9LEPT</name>
<evidence type="ECO:0000256" key="5">
    <source>
        <dbReference type="ARBA" id="ARBA00022691"/>
    </source>
</evidence>
<keyword evidence="3 6" id="KW-0489">Methyltransferase</keyword>
<evidence type="ECO:0000256" key="6">
    <source>
        <dbReference type="HAMAP-Rule" id="MF_00735"/>
    </source>
</evidence>
<keyword evidence="5 6" id="KW-0949">S-adenosyl-L-methionine</keyword>
<dbReference type="CDD" id="cd02440">
    <property type="entry name" value="AdoMet_MTases"/>
    <property type="match status" value="1"/>
</dbReference>
<sequence length="304" mass="34418">MKYKEIRVSIPKDFAEEFSAYLDEWQVAGYYEILFDREEPRKPGEEIISDNTPIRVYLAEDDIQSEAKIWIYLQTVAPGDSFAESRWIETKEYEEAYKEFYKPFSVGVFWVVPTWEKEDWEKNKKLEQEGSLPVYINPGLAFGTGHHETTRLVLSRLGSIDLKGKKVADIGAGSGILSVAAAKLDASKIIAVDIDPNAVRSSTFNRDENGISDQVLVVEEGGFDHPQVSSEKFDLCVANITFAVLKANMEKIAGLHTDHFLFSGVITERKEEFLELLSSQVGGKSVYETSWNGWELIEWTRKGP</sequence>
<feature type="binding site" evidence="6">
    <location>
        <position position="150"/>
    </location>
    <ligand>
        <name>S-adenosyl-L-methionine</name>
        <dbReference type="ChEBI" id="CHEBI:59789"/>
    </ligand>
</feature>
<dbReference type="AlphaFoldDB" id="A0A2M9XA28"/>
<evidence type="ECO:0000256" key="2">
    <source>
        <dbReference type="ARBA" id="ARBA00022490"/>
    </source>
</evidence>
<accession>A0A2M9XA28</accession>
<dbReference type="PIRSF" id="PIRSF000401">
    <property type="entry name" value="RPL11_MTase"/>
    <property type="match status" value="1"/>
</dbReference>
<comment type="function">
    <text evidence="6">Methylates ribosomal protein L11.</text>
</comment>
<dbReference type="Proteomes" id="UP000232196">
    <property type="component" value="Unassembled WGS sequence"/>
</dbReference>
<evidence type="ECO:0000256" key="4">
    <source>
        <dbReference type="ARBA" id="ARBA00022679"/>
    </source>
</evidence>
<feature type="binding site" evidence="6">
    <location>
        <position position="171"/>
    </location>
    <ligand>
        <name>S-adenosyl-L-methionine</name>
        <dbReference type="ChEBI" id="CHEBI:59789"/>
    </ligand>
</feature>
<proteinExistence type="inferred from homology"/>
<feature type="binding site" evidence="6">
    <location>
        <position position="239"/>
    </location>
    <ligand>
        <name>S-adenosyl-L-methionine</name>
        <dbReference type="ChEBI" id="CHEBI:59789"/>
    </ligand>
</feature>
<evidence type="ECO:0000256" key="1">
    <source>
        <dbReference type="ARBA" id="ARBA00009741"/>
    </source>
</evidence>
<dbReference type="OrthoDB" id="9785995at2"/>
<keyword evidence="7" id="KW-0687">Ribonucleoprotein</keyword>
<dbReference type="GO" id="GO:0005737">
    <property type="term" value="C:cytoplasm"/>
    <property type="evidence" value="ECO:0007669"/>
    <property type="project" value="UniProtKB-SubCell"/>
</dbReference>
<keyword evidence="2 6" id="KW-0963">Cytoplasm</keyword>
<protein>
    <recommendedName>
        <fullName evidence="6">Ribosomal protein L11 methyltransferase</fullName>
        <shortName evidence="6">L11 Mtase</shortName>
        <ecNumber evidence="6">2.1.1.-</ecNumber>
    </recommendedName>
</protein>
<dbReference type="GO" id="GO:0005840">
    <property type="term" value="C:ribosome"/>
    <property type="evidence" value="ECO:0007669"/>
    <property type="project" value="UniProtKB-KW"/>
</dbReference>
<evidence type="ECO:0000256" key="3">
    <source>
        <dbReference type="ARBA" id="ARBA00022603"/>
    </source>
</evidence>
<dbReference type="EMBL" id="NPDN01000008">
    <property type="protein sequence ID" value="PJZ24546.1"/>
    <property type="molecule type" value="Genomic_DNA"/>
</dbReference>
<dbReference type="InterPro" id="IPR004498">
    <property type="entry name" value="Ribosomal_PrmA_MeTrfase"/>
</dbReference>
<keyword evidence="7" id="KW-0689">Ribosomal protein</keyword>
<dbReference type="RefSeq" id="WP_100707747.1">
    <property type="nucleotide sequence ID" value="NZ_NPDL01000007.1"/>
</dbReference>
<dbReference type="Pfam" id="PF06325">
    <property type="entry name" value="PrmA"/>
    <property type="match status" value="1"/>
</dbReference>
<comment type="caution">
    <text evidence="7">The sequence shown here is derived from an EMBL/GenBank/DDBJ whole genome shotgun (WGS) entry which is preliminary data.</text>
</comment>
<dbReference type="GO" id="GO:0032259">
    <property type="term" value="P:methylation"/>
    <property type="evidence" value="ECO:0007669"/>
    <property type="project" value="UniProtKB-KW"/>
</dbReference>
<dbReference type="SUPFAM" id="SSF53335">
    <property type="entry name" value="S-adenosyl-L-methionine-dependent methyltransferases"/>
    <property type="match status" value="1"/>
</dbReference>
<dbReference type="PANTHER" id="PTHR43648">
    <property type="entry name" value="ELECTRON TRANSFER FLAVOPROTEIN BETA SUBUNIT LYSINE METHYLTRANSFERASE"/>
    <property type="match status" value="1"/>
</dbReference>
<reference evidence="7 8" key="1">
    <citation type="submission" date="2017-07" db="EMBL/GenBank/DDBJ databases">
        <title>Leptospira spp. isolated from tropical soils.</title>
        <authorList>
            <person name="Thibeaux R."/>
            <person name="Iraola G."/>
            <person name="Ferres I."/>
            <person name="Bierque E."/>
            <person name="Girault D."/>
            <person name="Soupe-Gilbert M.-E."/>
            <person name="Picardeau M."/>
            <person name="Goarant C."/>
        </authorList>
    </citation>
    <scope>NUCLEOTIDE SEQUENCE [LARGE SCALE GENOMIC DNA]</scope>
    <source>
        <strain evidence="7 8">MCA1-C-A1</strain>
    </source>
</reference>
<gene>
    <name evidence="6" type="primary">prmA</name>
    <name evidence="7" type="ORF">CH357_15910</name>
</gene>
<keyword evidence="4 6" id="KW-0808">Transferase</keyword>
<dbReference type="EC" id="2.1.1.-" evidence="6"/>
<comment type="subcellular location">
    <subcellularLocation>
        <location evidence="6">Cytoplasm</location>
    </subcellularLocation>
</comment>
<evidence type="ECO:0000313" key="8">
    <source>
        <dbReference type="Proteomes" id="UP000232196"/>
    </source>
</evidence>
<dbReference type="GO" id="GO:0016279">
    <property type="term" value="F:protein-lysine N-methyltransferase activity"/>
    <property type="evidence" value="ECO:0007669"/>
    <property type="project" value="RHEA"/>
</dbReference>
<comment type="catalytic activity">
    <reaction evidence="6">
        <text>L-lysyl-[protein] + 3 S-adenosyl-L-methionine = N(6),N(6),N(6)-trimethyl-L-lysyl-[protein] + 3 S-adenosyl-L-homocysteine + 3 H(+)</text>
        <dbReference type="Rhea" id="RHEA:54192"/>
        <dbReference type="Rhea" id="RHEA-COMP:9752"/>
        <dbReference type="Rhea" id="RHEA-COMP:13826"/>
        <dbReference type="ChEBI" id="CHEBI:15378"/>
        <dbReference type="ChEBI" id="CHEBI:29969"/>
        <dbReference type="ChEBI" id="CHEBI:57856"/>
        <dbReference type="ChEBI" id="CHEBI:59789"/>
        <dbReference type="ChEBI" id="CHEBI:61961"/>
    </reaction>
</comment>
<evidence type="ECO:0000313" key="7">
    <source>
        <dbReference type="EMBL" id="PJZ24546.1"/>
    </source>
</evidence>